<dbReference type="InterPro" id="IPR010718">
    <property type="entry name" value="DUF1294"/>
</dbReference>
<keyword evidence="1" id="KW-0812">Transmembrane</keyword>
<dbReference type="OrthoDB" id="1698854at2"/>
<keyword evidence="1" id="KW-1133">Transmembrane helix</keyword>
<dbReference type="Proteomes" id="UP000256977">
    <property type="component" value="Unassembled WGS sequence"/>
</dbReference>
<dbReference type="PIRSF" id="PIRSF002599">
    <property type="entry name" value="Cold_shock_A"/>
    <property type="match status" value="1"/>
</dbReference>
<dbReference type="AlphaFoldDB" id="A0A3D9JRM5"/>
<name>A0A3D9JRM5_9BACL</name>
<dbReference type="RefSeq" id="WP_116061481.1">
    <property type="nucleotide sequence ID" value="NZ_QRDZ01000011.1"/>
</dbReference>
<keyword evidence="1" id="KW-0472">Membrane</keyword>
<evidence type="ECO:0000256" key="1">
    <source>
        <dbReference type="SAM" id="Phobius"/>
    </source>
</evidence>
<comment type="caution">
    <text evidence="2">The sequence shown here is derived from an EMBL/GenBank/DDBJ whole genome shotgun (WGS) entry which is preliminary data.</text>
</comment>
<dbReference type="EMBL" id="QRDZ01000011">
    <property type="protein sequence ID" value="RED76678.1"/>
    <property type="molecule type" value="Genomic_DNA"/>
</dbReference>
<protein>
    <submittedName>
        <fullName evidence="2">Uncharacterized membrane protein YsdA (DUF1294 family)</fullName>
    </submittedName>
</protein>
<feature type="transmembrane region" description="Helical" evidence="1">
    <location>
        <begin position="64"/>
        <end position="85"/>
    </location>
</feature>
<evidence type="ECO:0000313" key="3">
    <source>
        <dbReference type="Proteomes" id="UP000256977"/>
    </source>
</evidence>
<dbReference type="GO" id="GO:0003676">
    <property type="term" value="F:nucleic acid binding"/>
    <property type="evidence" value="ECO:0007669"/>
    <property type="project" value="InterPro"/>
</dbReference>
<feature type="transmembrane region" description="Helical" evidence="1">
    <location>
        <begin position="38"/>
        <end position="58"/>
    </location>
</feature>
<reference evidence="2 3" key="1">
    <citation type="submission" date="2018-07" db="EMBL/GenBank/DDBJ databases">
        <title>Genomic Encyclopedia of Type Strains, Phase III (KMG-III): the genomes of soil and plant-associated and newly described type strains.</title>
        <authorList>
            <person name="Whitman W."/>
        </authorList>
    </citation>
    <scope>NUCLEOTIDE SEQUENCE [LARGE SCALE GENOMIC DNA]</scope>
    <source>
        <strain evidence="2 3">CECT 7287</strain>
    </source>
</reference>
<keyword evidence="3" id="KW-1185">Reference proteome</keyword>
<accession>A0A3D9JRM5</accession>
<evidence type="ECO:0000313" key="2">
    <source>
        <dbReference type="EMBL" id="RED76678.1"/>
    </source>
</evidence>
<feature type="transmembrane region" description="Helical" evidence="1">
    <location>
        <begin position="6"/>
        <end position="22"/>
    </location>
</feature>
<proteinExistence type="predicted"/>
<organism evidence="2 3">
    <name type="scientific">Cohnella phaseoli</name>
    <dbReference type="NCBI Taxonomy" id="456490"/>
    <lineage>
        <taxon>Bacteria</taxon>
        <taxon>Bacillati</taxon>
        <taxon>Bacillota</taxon>
        <taxon>Bacilli</taxon>
        <taxon>Bacillales</taxon>
        <taxon>Paenibacillaceae</taxon>
        <taxon>Cohnella</taxon>
    </lineage>
</organism>
<dbReference type="Pfam" id="PF06961">
    <property type="entry name" value="DUF1294"/>
    <property type="match status" value="1"/>
</dbReference>
<sequence>MYAVVGYLIVVNLIAFYLMGSDKQKARRRERRIPERTLFLSAVIGGSAGAIVGMSFWRHKTKHASFRFGMPAILVVQLALAYWYWK</sequence>
<gene>
    <name evidence="2" type="ORF">DFP98_11162</name>
</gene>
<dbReference type="InterPro" id="IPR012156">
    <property type="entry name" value="Cold_shock_CspA"/>
</dbReference>